<feature type="domain" description="DUF5666" evidence="2">
    <location>
        <begin position="135"/>
        <end position="187"/>
    </location>
</feature>
<evidence type="ECO:0000256" key="1">
    <source>
        <dbReference type="SAM" id="MobiDB-lite"/>
    </source>
</evidence>
<evidence type="ECO:0000313" key="3">
    <source>
        <dbReference type="EMBL" id="KAB7787187.1"/>
    </source>
</evidence>
<name>A0A833JBI5_9HYPH</name>
<accession>A0A833JBI5</accession>
<feature type="compositionally biased region" description="Gly residues" evidence="1">
    <location>
        <begin position="355"/>
        <end position="391"/>
    </location>
</feature>
<evidence type="ECO:0000313" key="4">
    <source>
        <dbReference type="Proteomes" id="UP000469949"/>
    </source>
</evidence>
<dbReference type="Proteomes" id="UP000469949">
    <property type="component" value="Unassembled WGS sequence"/>
</dbReference>
<proteinExistence type="predicted"/>
<feature type="region of interest" description="Disordered" evidence="1">
    <location>
        <begin position="23"/>
        <end position="66"/>
    </location>
</feature>
<organism evidence="3 4">
    <name type="scientific">Methylorubrum populi</name>
    <dbReference type="NCBI Taxonomy" id="223967"/>
    <lineage>
        <taxon>Bacteria</taxon>
        <taxon>Pseudomonadati</taxon>
        <taxon>Pseudomonadota</taxon>
        <taxon>Alphaproteobacteria</taxon>
        <taxon>Hyphomicrobiales</taxon>
        <taxon>Methylobacteriaceae</taxon>
        <taxon>Methylorubrum</taxon>
    </lineage>
</organism>
<dbReference type="RefSeq" id="WP_152275936.1">
    <property type="nucleotide sequence ID" value="NZ_WEKV01000004.1"/>
</dbReference>
<feature type="region of interest" description="Disordered" evidence="1">
    <location>
        <begin position="311"/>
        <end position="459"/>
    </location>
</feature>
<dbReference type="InterPro" id="IPR043724">
    <property type="entry name" value="DUF5666"/>
</dbReference>
<dbReference type="AlphaFoldDB" id="A0A833JBI5"/>
<gene>
    <name evidence="3" type="ORF">F8B43_0623</name>
</gene>
<dbReference type="Pfam" id="PF18914">
    <property type="entry name" value="DUF5666"/>
    <property type="match status" value="1"/>
</dbReference>
<dbReference type="EMBL" id="WEKV01000004">
    <property type="protein sequence ID" value="KAB7787187.1"/>
    <property type="molecule type" value="Genomic_DNA"/>
</dbReference>
<sequence>MSRLVPTRRGLLALLAGTALWRPRPAWPQTPGDPVQDPAQDRGIGGTGARPSEEETPGGDRGIGGTGVIGTIRRFGSIVVNDLRIAYPPDVRVSIDGAPARTADLKVGQVVRVVARGSDGALSTRAIAVTSEVVGPVEAVTRTRLTVLGQSVSTAGLTGAKTFAVGERVAVSGLRRGDGTIVASLIEPRAQGRDRVAGPVRRSPDGSPRIGGLRLAGLEPRLVGRRVLAEGEAGPGGLTVASARDVSRPFPAGLTRASIEAYVVQAGGGLRLGSGLSVSGRVEPSALPGSGRPAVIEADLGRDGRMRVEAVRGDAPGQGSRNLGEQGPRGQGPGVQDPKGQGSGGRGRGGDPDGRGPGAPGRSGPGGEAPFGRPGSGAPGGFDPGRGGGPGERPMPGGYPIDTRPGPGSGGGFDGPGGGFGGPSGGFGRPGGGLGGFGGGGGPGGFGGGPGGFGGGGRR</sequence>
<protein>
    <recommendedName>
        <fullName evidence="2">DUF5666 domain-containing protein</fullName>
    </recommendedName>
</protein>
<feature type="compositionally biased region" description="Gly residues" evidence="1">
    <location>
        <begin position="407"/>
        <end position="459"/>
    </location>
</feature>
<evidence type="ECO:0000259" key="2">
    <source>
        <dbReference type="Pfam" id="PF18914"/>
    </source>
</evidence>
<reference evidence="3 4" key="1">
    <citation type="submission" date="2019-10" db="EMBL/GenBank/DDBJ databases">
        <title>Draft Genome Sequence of the Caffeine Degrading Methylotroph Methylorubrum populi PINKEL.</title>
        <authorList>
            <person name="Dawson S.C."/>
            <person name="Zhang X."/>
            <person name="Wright M.E."/>
            <person name="Sharma G."/>
            <person name="Langner J.T."/>
            <person name="Ditty J.L."/>
            <person name="Subuyuj G.A."/>
        </authorList>
    </citation>
    <scope>NUCLEOTIDE SEQUENCE [LARGE SCALE GENOMIC DNA]</scope>
    <source>
        <strain evidence="3 4">Pinkel</strain>
    </source>
</reference>
<comment type="caution">
    <text evidence="3">The sequence shown here is derived from an EMBL/GenBank/DDBJ whole genome shotgun (WGS) entry which is preliminary data.</text>
</comment>